<dbReference type="PANTHER" id="PTHR37844">
    <property type="entry name" value="SER/THR PROTEIN PHOSPHATASE SUPERFAMILY (AFU_ORTHOLOGUE AFUA_1G14840)"/>
    <property type="match status" value="1"/>
</dbReference>
<dbReference type="EMBL" id="ML145088">
    <property type="protein sequence ID" value="TBU63845.1"/>
    <property type="molecule type" value="Genomic_DNA"/>
</dbReference>
<dbReference type="InterPro" id="IPR029052">
    <property type="entry name" value="Metallo-depent_PP-like"/>
</dbReference>
<dbReference type="AlphaFoldDB" id="A0A4Q9Q8Q0"/>
<keyword evidence="4" id="KW-1185">Reference proteome</keyword>
<dbReference type="InterPro" id="IPR004843">
    <property type="entry name" value="Calcineurin-like_PHP"/>
</dbReference>
<dbReference type="Pfam" id="PF00149">
    <property type="entry name" value="Metallophos"/>
    <property type="match status" value="1"/>
</dbReference>
<dbReference type="GO" id="GO:0016787">
    <property type="term" value="F:hydrolase activity"/>
    <property type="evidence" value="ECO:0007669"/>
    <property type="project" value="InterPro"/>
</dbReference>
<proteinExistence type="predicted"/>
<evidence type="ECO:0000313" key="2">
    <source>
        <dbReference type="EMBL" id="TBU34812.1"/>
    </source>
</evidence>
<gene>
    <name evidence="3" type="ORF">BD310DRAFT_944931</name>
    <name evidence="2" type="ORF">BD311DRAFT_746847</name>
</gene>
<feature type="domain" description="Calcineurin-like phosphoesterase" evidence="1">
    <location>
        <begin position="17"/>
        <end position="258"/>
    </location>
</feature>
<dbReference type="OMA" id="CDFERKG"/>
<evidence type="ECO:0000313" key="4">
    <source>
        <dbReference type="Proteomes" id="UP000292082"/>
    </source>
</evidence>
<accession>A0A4Q9Q8Q0</accession>
<dbReference type="EMBL" id="ML143388">
    <property type="protein sequence ID" value="TBU34812.1"/>
    <property type="molecule type" value="Genomic_DNA"/>
</dbReference>
<dbReference type="Proteomes" id="UP000292957">
    <property type="component" value="Unassembled WGS sequence"/>
</dbReference>
<dbReference type="PANTHER" id="PTHR37844:SF2">
    <property type="entry name" value="SER_THR PROTEIN PHOSPHATASE SUPERFAMILY (AFU_ORTHOLOGUE AFUA_1G14840)"/>
    <property type="match status" value="1"/>
</dbReference>
<reference evidence="3 4" key="1">
    <citation type="submission" date="2019-01" db="EMBL/GenBank/DDBJ databases">
        <title>Draft genome sequences of three monokaryotic isolates of the white-rot basidiomycete fungus Dichomitus squalens.</title>
        <authorList>
            <consortium name="DOE Joint Genome Institute"/>
            <person name="Lopez S.C."/>
            <person name="Andreopoulos B."/>
            <person name="Pangilinan J."/>
            <person name="Lipzen A."/>
            <person name="Riley R."/>
            <person name="Ahrendt S."/>
            <person name="Ng V."/>
            <person name="Barry K."/>
            <person name="Daum C."/>
            <person name="Grigoriev I.V."/>
            <person name="Hilden K.S."/>
            <person name="Makela M.R."/>
            <person name="de Vries R.P."/>
        </authorList>
    </citation>
    <scope>NUCLEOTIDE SEQUENCE [LARGE SCALE GENOMIC DNA]</scope>
    <source>
        <strain evidence="3 4">CBS 464.89</strain>
        <strain evidence="2">OM18370.1</strain>
    </source>
</reference>
<sequence>MGEHSETETSSTLPTVRIQLLSDLHLEMPRPYHPESGYSEDGHVFEYDFPARADVLALLGDIGVTRDDRFFAWLRSQLKRFKLVLFLSGNHEAYHSSLEASNRRLVAFAAQCDEWAANPPAGQSIGRFVLLDRTRFDLSDTVTVLGCTLWSRLDMLNAEMLCLGLNDFRLISDMNIATYTALHRRDVEWLERSITQIARDEPHRRIVVMTHHAPTVADTSEERFVGGPLNSAFATELTEGPCWNERVKVWMFGHTHWPCDFERKGVRVVSNPRGYRHAMDGFEPHMVVEI</sequence>
<dbReference type="OrthoDB" id="550558at2759"/>
<dbReference type="Proteomes" id="UP000292082">
    <property type="component" value="Unassembled WGS sequence"/>
</dbReference>
<evidence type="ECO:0000313" key="3">
    <source>
        <dbReference type="EMBL" id="TBU63845.1"/>
    </source>
</evidence>
<evidence type="ECO:0000259" key="1">
    <source>
        <dbReference type="Pfam" id="PF00149"/>
    </source>
</evidence>
<organism evidence="3 4">
    <name type="scientific">Dichomitus squalens</name>
    <dbReference type="NCBI Taxonomy" id="114155"/>
    <lineage>
        <taxon>Eukaryota</taxon>
        <taxon>Fungi</taxon>
        <taxon>Dikarya</taxon>
        <taxon>Basidiomycota</taxon>
        <taxon>Agaricomycotina</taxon>
        <taxon>Agaricomycetes</taxon>
        <taxon>Polyporales</taxon>
        <taxon>Polyporaceae</taxon>
        <taxon>Dichomitus</taxon>
    </lineage>
</organism>
<dbReference type="SUPFAM" id="SSF56300">
    <property type="entry name" value="Metallo-dependent phosphatases"/>
    <property type="match status" value="1"/>
</dbReference>
<name>A0A4Q9Q8Q0_9APHY</name>
<dbReference type="Gene3D" id="3.60.21.10">
    <property type="match status" value="1"/>
</dbReference>
<protein>
    <submittedName>
        <fullName evidence="3">Ser/Thr protein phosphatase protein</fullName>
    </submittedName>
</protein>